<dbReference type="AlphaFoldDB" id="A0A8H4NYL7"/>
<dbReference type="PANTHER" id="PTHR38788:SF3">
    <property type="entry name" value="CLR5 DOMAIN-CONTAINING PROTEIN"/>
    <property type="match status" value="1"/>
</dbReference>
<accession>A0A8H4NYL7</accession>
<protein>
    <submittedName>
        <fullName evidence="2">Clr5 domain-containing protein</fullName>
    </submittedName>
</protein>
<evidence type="ECO:0000313" key="2">
    <source>
        <dbReference type="EMBL" id="KAF4449461.1"/>
    </source>
</evidence>
<dbReference type="InterPro" id="IPR011990">
    <property type="entry name" value="TPR-like_helical_dom_sf"/>
</dbReference>
<name>A0A8H4NYL7_9HYPO</name>
<dbReference type="InterPro" id="IPR025676">
    <property type="entry name" value="Clr5_dom"/>
</dbReference>
<comment type="caution">
    <text evidence="2">The sequence shown here is derived from an EMBL/GenBank/DDBJ whole genome shotgun (WGS) entry which is preliminary data.</text>
</comment>
<dbReference type="Pfam" id="PF14420">
    <property type="entry name" value="Clr5"/>
    <property type="match status" value="1"/>
</dbReference>
<dbReference type="OrthoDB" id="5308957at2759"/>
<sequence>MSGAAAYPTSGIDWENHRDAIIRLYIAEDRTLSEVRQIMENKFSFKATLQRWGAMKNYKAKEKDMMVERVCEALANGENLDCLVFRGHSIKHHRVLRHWRAKTQLGQTATDHPRDALDSHGMRGPLRGVGGASSGEIILLSAKTLVQNFASACGLNNDTTAQPFLSRASSGSVSNIQTNQFWHDCETAIYLLRIGSTALGWRTLHTCWETAAENLLSQPITLLQKVLTTLHPYGSLRRFPEVSDSTLRFIANLVEIKFGISHPLVHICRHIRQDNEGPRTAESTLTLMSSLFEEDLGQLHHETFQTNIALINRYTQNGDITAAELTARRLVDITESSPQRSTQLPKALRKLAHVLKIQGRYGEAILFQQRILSDRKMFIPEDLRIYTKEDIAELQRLQGNLYMESESLLEALLSAQRFFGPNQAPSLHIWDKLKASLFSQGRDLESVQGNRMLGHGL</sequence>
<dbReference type="PANTHER" id="PTHR38788">
    <property type="entry name" value="CLR5 DOMAIN-CONTAINING PROTEIN"/>
    <property type="match status" value="1"/>
</dbReference>
<organism evidence="2 3">
    <name type="scientific">Fusarium austroafricanum</name>
    <dbReference type="NCBI Taxonomy" id="2364996"/>
    <lineage>
        <taxon>Eukaryota</taxon>
        <taxon>Fungi</taxon>
        <taxon>Dikarya</taxon>
        <taxon>Ascomycota</taxon>
        <taxon>Pezizomycotina</taxon>
        <taxon>Sordariomycetes</taxon>
        <taxon>Hypocreomycetidae</taxon>
        <taxon>Hypocreales</taxon>
        <taxon>Nectriaceae</taxon>
        <taxon>Fusarium</taxon>
        <taxon>Fusarium concolor species complex</taxon>
    </lineage>
</organism>
<dbReference type="Proteomes" id="UP000605986">
    <property type="component" value="Unassembled WGS sequence"/>
</dbReference>
<evidence type="ECO:0000313" key="3">
    <source>
        <dbReference type="Proteomes" id="UP000605986"/>
    </source>
</evidence>
<reference evidence="2" key="1">
    <citation type="submission" date="2020-01" db="EMBL/GenBank/DDBJ databases">
        <title>Identification and distribution of gene clusters putatively required for synthesis of sphingolipid metabolism inhibitors in phylogenetically diverse species of the filamentous fungus Fusarium.</title>
        <authorList>
            <person name="Kim H.-S."/>
            <person name="Busman M."/>
            <person name="Brown D.W."/>
            <person name="Divon H."/>
            <person name="Uhlig S."/>
            <person name="Proctor R.H."/>
        </authorList>
    </citation>
    <scope>NUCLEOTIDE SEQUENCE</scope>
    <source>
        <strain evidence="2">NRRL 53441</strain>
    </source>
</reference>
<feature type="domain" description="Clr5" evidence="1">
    <location>
        <begin position="13"/>
        <end position="50"/>
    </location>
</feature>
<keyword evidence="3" id="KW-1185">Reference proteome</keyword>
<dbReference type="SUPFAM" id="SSF48452">
    <property type="entry name" value="TPR-like"/>
    <property type="match status" value="1"/>
</dbReference>
<dbReference type="EMBL" id="JAADJG010000285">
    <property type="protein sequence ID" value="KAF4449461.1"/>
    <property type="molecule type" value="Genomic_DNA"/>
</dbReference>
<dbReference type="Gene3D" id="1.25.40.10">
    <property type="entry name" value="Tetratricopeptide repeat domain"/>
    <property type="match status" value="1"/>
</dbReference>
<gene>
    <name evidence="2" type="ORF">F53441_7272</name>
</gene>
<proteinExistence type="predicted"/>
<evidence type="ECO:0000259" key="1">
    <source>
        <dbReference type="Pfam" id="PF14420"/>
    </source>
</evidence>